<evidence type="ECO:0000313" key="5">
    <source>
        <dbReference type="Proteomes" id="UP000230750"/>
    </source>
</evidence>
<organism evidence="4 5">
    <name type="scientific">Stichopus japonicus</name>
    <name type="common">Sea cucumber</name>
    <dbReference type="NCBI Taxonomy" id="307972"/>
    <lineage>
        <taxon>Eukaryota</taxon>
        <taxon>Metazoa</taxon>
        <taxon>Echinodermata</taxon>
        <taxon>Eleutherozoa</taxon>
        <taxon>Echinozoa</taxon>
        <taxon>Holothuroidea</taxon>
        <taxon>Aspidochirotacea</taxon>
        <taxon>Aspidochirotida</taxon>
        <taxon>Stichopodidae</taxon>
        <taxon>Apostichopus</taxon>
    </lineage>
</organism>
<dbReference type="InterPro" id="IPR050373">
    <property type="entry name" value="Fibrinogen_C-term_domain"/>
</dbReference>
<gene>
    <name evidence="4" type="ORF">BSL78_15638</name>
</gene>
<dbReference type="CDD" id="cd19941">
    <property type="entry name" value="TIL"/>
    <property type="match status" value="7"/>
</dbReference>
<keyword evidence="1" id="KW-0245">EGF-like domain</keyword>
<dbReference type="OrthoDB" id="7250310at2759"/>
<dbReference type="InterPro" id="IPR036084">
    <property type="entry name" value="Ser_inhib-like_sf"/>
</dbReference>
<dbReference type="Gene3D" id="3.90.215.10">
    <property type="entry name" value="Gamma Fibrinogen, chain A, domain 1"/>
    <property type="match status" value="1"/>
</dbReference>
<dbReference type="Gene3D" id="2.10.25.10">
    <property type="entry name" value="Laminin"/>
    <property type="match status" value="8"/>
</dbReference>
<dbReference type="InterPro" id="IPR014716">
    <property type="entry name" value="Fibrinogen_a/b/g_C_1"/>
</dbReference>
<dbReference type="InterPro" id="IPR002919">
    <property type="entry name" value="TIL_dom"/>
</dbReference>
<dbReference type="Proteomes" id="UP000230750">
    <property type="component" value="Unassembled WGS sequence"/>
</dbReference>
<sequence length="761" mass="81816">MLLLSLVISNPGTGLLIYYADRIIATICGHYFRHHSTVAVVNKEIYPVVLPTGETCPVNMVKGTCSNCQGTCADPNKLDGCHSSCEFTQTCVCPEGYLLKNSSCVAPDDCPMPSIEIYPVVLPTGETCPVNMVSGTCSNCQGTCADPNKLDGCHSSCEFTQTCVCPEGYLLKNSSCVAPDDCPMPSIGETCPVNMVKGTCSNCQGTCADPNKLDGCHSSCEFTQTCVCPEGYLLKNSSCVAPDDCPMPSIGETCPVNMVKGTCSNCQGTCADPNKLDGCHSSCEFTQTCVCPEGYLLKNSSCVAPDDCPMPSIGETCPVNMVQGTCSNCQGTCADPNKLDGCHSSCEFTQTCVCPEGYLLKNSSCVASDDCPMPSIGETCPVNMVKGTCSNCQGTCADPNKLDGCHSSCDFTQTCVCPEGYLLKNSSCVAPDDCPMPSIGETCPVNMVQGLCSNCQGTCADPNKLDGCHSSCEFTQTCVCPEGYLLKNSSCVVPDDCGRCIVLNENVYIQCSSNGSCLAKDGIRRCYCNPGYTGDGLTCQVAVYSDCSNAYTSGVTEDGVYEIMPTGWTGQQFNAYCEMNIDGGGWTVIQRRVDGSVLFNRNWDEYKEGFGTPEGETWLGNDKISFLTSSRNYEFRVDVISQTRGSLHTKYDLFRIGNEDEKYKLTLGTIGESTVANYDYMDRLRGVQFTTMDQDNDAVPTYNCATQWGGDGGWWFADCSDVFFNGIYNFNNWKGICVDAKGSVGTDCGLTYVEMKIRPVL</sequence>
<evidence type="ECO:0000313" key="4">
    <source>
        <dbReference type="EMBL" id="PIK47467.1"/>
    </source>
</evidence>
<accession>A0A2G8KHJ3</accession>
<dbReference type="SUPFAM" id="SSF57567">
    <property type="entry name" value="Serine protease inhibitors"/>
    <property type="match status" value="7"/>
</dbReference>
<dbReference type="PROSITE" id="PS51406">
    <property type="entry name" value="FIBRINOGEN_C_2"/>
    <property type="match status" value="1"/>
</dbReference>
<evidence type="ECO:0000256" key="1">
    <source>
        <dbReference type="PROSITE-ProRule" id="PRU00076"/>
    </source>
</evidence>
<evidence type="ECO:0000259" key="3">
    <source>
        <dbReference type="PROSITE" id="PS51406"/>
    </source>
</evidence>
<proteinExistence type="predicted"/>
<dbReference type="PROSITE" id="PS01186">
    <property type="entry name" value="EGF_2"/>
    <property type="match status" value="1"/>
</dbReference>
<dbReference type="AlphaFoldDB" id="A0A2G8KHJ3"/>
<dbReference type="InterPro" id="IPR002181">
    <property type="entry name" value="Fibrinogen_a/b/g_C_dom"/>
</dbReference>
<name>A0A2G8KHJ3_STIJA</name>
<dbReference type="SMART" id="SM00186">
    <property type="entry name" value="FBG"/>
    <property type="match status" value="1"/>
</dbReference>
<comment type="caution">
    <text evidence="4">The sequence shown here is derived from an EMBL/GenBank/DDBJ whole genome shotgun (WGS) entry which is preliminary data.</text>
</comment>
<dbReference type="NCBIfam" id="NF040941">
    <property type="entry name" value="GGGWT_bact"/>
    <property type="match status" value="1"/>
</dbReference>
<dbReference type="CDD" id="cd00087">
    <property type="entry name" value="FReD"/>
    <property type="match status" value="1"/>
</dbReference>
<reference evidence="4 5" key="1">
    <citation type="journal article" date="2017" name="PLoS Biol.">
        <title>The sea cucumber genome provides insights into morphological evolution and visceral regeneration.</title>
        <authorList>
            <person name="Zhang X."/>
            <person name="Sun L."/>
            <person name="Yuan J."/>
            <person name="Sun Y."/>
            <person name="Gao Y."/>
            <person name="Zhang L."/>
            <person name="Li S."/>
            <person name="Dai H."/>
            <person name="Hamel J.F."/>
            <person name="Liu C."/>
            <person name="Yu Y."/>
            <person name="Liu S."/>
            <person name="Lin W."/>
            <person name="Guo K."/>
            <person name="Jin S."/>
            <person name="Xu P."/>
            <person name="Storey K.B."/>
            <person name="Huan P."/>
            <person name="Zhang T."/>
            <person name="Zhou Y."/>
            <person name="Zhang J."/>
            <person name="Lin C."/>
            <person name="Li X."/>
            <person name="Xing L."/>
            <person name="Huo D."/>
            <person name="Sun M."/>
            <person name="Wang L."/>
            <person name="Mercier A."/>
            <person name="Li F."/>
            <person name="Yang H."/>
            <person name="Xiang J."/>
        </authorList>
    </citation>
    <scope>NUCLEOTIDE SEQUENCE [LARGE SCALE GENOMIC DNA]</scope>
    <source>
        <strain evidence="4">Shaxun</strain>
        <tissue evidence="4">Muscle</tissue>
    </source>
</reference>
<dbReference type="GO" id="GO:0005615">
    <property type="term" value="C:extracellular space"/>
    <property type="evidence" value="ECO:0007669"/>
    <property type="project" value="TreeGrafter"/>
</dbReference>
<dbReference type="SMART" id="SM00261">
    <property type="entry name" value="FU"/>
    <property type="match status" value="6"/>
</dbReference>
<dbReference type="SUPFAM" id="SSF56496">
    <property type="entry name" value="Fibrinogen C-terminal domain-like"/>
    <property type="match status" value="1"/>
</dbReference>
<comment type="caution">
    <text evidence="1">Lacks conserved residue(s) required for the propagation of feature annotation.</text>
</comment>
<protein>
    <recommendedName>
        <fullName evidence="6">Fibrinogen C-terminal domain-containing protein</fullName>
    </recommendedName>
</protein>
<dbReference type="InterPro" id="IPR000742">
    <property type="entry name" value="EGF"/>
</dbReference>
<dbReference type="EMBL" id="MRZV01000578">
    <property type="protein sequence ID" value="PIK47467.1"/>
    <property type="molecule type" value="Genomic_DNA"/>
</dbReference>
<evidence type="ECO:0008006" key="6">
    <source>
        <dbReference type="Google" id="ProtNLM"/>
    </source>
</evidence>
<dbReference type="Pfam" id="PF01826">
    <property type="entry name" value="TIL"/>
    <property type="match status" value="7"/>
</dbReference>
<evidence type="ECO:0000259" key="2">
    <source>
        <dbReference type="PROSITE" id="PS50026"/>
    </source>
</evidence>
<dbReference type="PANTHER" id="PTHR19143">
    <property type="entry name" value="FIBRINOGEN/TENASCIN/ANGIOPOEITIN"/>
    <property type="match status" value="1"/>
</dbReference>
<dbReference type="InterPro" id="IPR006212">
    <property type="entry name" value="Furin_repeat"/>
</dbReference>
<feature type="domain" description="EGF-like" evidence="2">
    <location>
        <begin position="502"/>
        <end position="540"/>
    </location>
</feature>
<dbReference type="InterPro" id="IPR036056">
    <property type="entry name" value="Fibrinogen-like_C"/>
</dbReference>
<dbReference type="PROSITE" id="PS50026">
    <property type="entry name" value="EGF_3"/>
    <property type="match status" value="1"/>
</dbReference>
<dbReference type="Pfam" id="PF00147">
    <property type="entry name" value="Fibrinogen_C"/>
    <property type="match status" value="1"/>
</dbReference>
<keyword evidence="5" id="KW-1185">Reference proteome</keyword>
<dbReference type="SMART" id="SM00181">
    <property type="entry name" value="EGF"/>
    <property type="match status" value="8"/>
</dbReference>
<feature type="domain" description="Fibrinogen C-terminal" evidence="3">
    <location>
        <begin position="538"/>
        <end position="761"/>
    </location>
</feature>